<dbReference type="InterPro" id="IPR025491">
    <property type="entry name" value="DUF4382"/>
</dbReference>
<evidence type="ECO:0000313" key="3">
    <source>
        <dbReference type="Proteomes" id="UP000199045"/>
    </source>
</evidence>
<dbReference type="InterPro" id="IPR013784">
    <property type="entry name" value="Carb-bd-like_fold"/>
</dbReference>
<dbReference type="STRING" id="104663.SAMN04488121_107287"/>
<keyword evidence="2" id="KW-0121">Carboxypeptidase</keyword>
<keyword evidence="2" id="KW-0645">Protease</keyword>
<dbReference type="Gene3D" id="2.60.40.1120">
    <property type="entry name" value="Carboxypeptidase-like, regulatory domain"/>
    <property type="match status" value="1"/>
</dbReference>
<sequence>MKTYLRTTGWGLATLVLLAFVFHACQKDNSASLTPGEGQQRLSVYFADDPGYFDNVFLDIRNVEVLVDTCTTTADNDDDDRWDNDYERCGWWEDHHGDKDHCEVWDSLGIRPGVYDVLSLRNGADTLLGDGIVPAGKVKKIRITLGDNNHLVKDSTTYPLKSPSGQVKIVIQVRQDEWEEFSDKNFRLWLDFDIDRSIIQTRQGQFILRPVIHVFTLKQTGSISGKVTPWNAFPVITVYNDQDTSYALPWKDGQYKVRGLKAGTYNLFVNASNGYKDTTITGITVKRGDNTKVEDIKLSK</sequence>
<dbReference type="SUPFAM" id="SSF49452">
    <property type="entry name" value="Starch-binding domain-like"/>
    <property type="match status" value="1"/>
</dbReference>
<protein>
    <submittedName>
        <fullName evidence="2">Carboxypeptidase regulatory-like domain-containing protein</fullName>
    </submittedName>
</protein>
<dbReference type="Proteomes" id="UP000199045">
    <property type="component" value="Unassembled WGS sequence"/>
</dbReference>
<feature type="domain" description="DUF4382" evidence="1">
    <location>
        <begin position="41"/>
        <end position="210"/>
    </location>
</feature>
<dbReference type="RefSeq" id="WP_089835987.1">
    <property type="nucleotide sequence ID" value="NZ_FNBN01000007.1"/>
</dbReference>
<evidence type="ECO:0000259" key="1">
    <source>
        <dbReference type="Pfam" id="PF14321"/>
    </source>
</evidence>
<dbReference type="OrthoDB" id="2111471at2"/>
<gene>
    <name evidence="2" type="ORF">SAMN04488121_107287</name>
</gene>
<dbReference type="AlphaFoldDB" id="A0A1G7YBM6"/>
<organism evidence="2 3">
    <name type="scientific">Chitinophaga filiformis</name>
    <name type="common">Myxococcus filiformis</name>
    <name type="synonym">Flexibacter filiformis</name>
    <dbReference type="NCBI Taxonomy" id="104663"/>
    <lineage>
        <taxon>Bacteria</taxon>
        <taxon>Pseudomonadati</taxon>
        <taxon>Bacteroidota</taxon>
        <taxon>Chitinophagia</taxon>
        <taxon>Chitinophagales</taxon>
        <taxon>Chitinophagaceae</taxon>
        <taxon>Chitinophaga</taxon>
    </lineage>
</organism>
<accession>A0A1G7YBM6</accession>
<keyword evidence="2" id="KW-0378">Hydrolase</keyword>
<proteinExistence type="predicted"/>
<dbReference type="Pfam" id="PF14321">
    <property type="entry name" value="DUF4382"/>
    <property type="match status" value="1"/>
</dbReference>
<name>A0A1G7YBM6_CHIFI</name>
<evidence type="ECO:0000313" key="2">
    <source>
        <dbReference type="EMBL" id="SDG93908.1"/>
    </source>
</evidence>
<dbReference type="EMBL" id="FNBN01000007">
    <property type="protein sequence ID" value="SDG93908.1"/>
    <property type="molecule type" value="Genomic_DNA"/>
</dbReference>
<dbReference type="GO" id="GO:0030246">
    <property type="term" value="F:carbohydrate binding"/>
    <property type="evidence" value="ECO:0007669"/>
    <property type="project" value="InterPro"/>
</dbReference>
<dbReference type="GO" id="GO:0004180">
    <property type="term" value="F:carboxypeptidase activity"/>
    <property type="evidence" value="ECO:0007669"/>
    <property type="project" value="UniProtKB-KW"/>
</dbReference>
<reference evidence="2 3" key="1">
    <citation type="submission" date="2016-10" db="EMBL/GenBank/DDBJ databases">
        <authorList>
            <person name="de Groot N.N."/>
        </authorList>
    </citation>
    <scope>NUCLEOTIDE SEQUENCE [LARGE SCALE GENOMIC DNA]</scope>
    <source>
        <strain evidence="2 3">DSM 527</strain>
    </source>
</reference>